<dbReference type="GO" id="GO:0008270">
    <property type="term" value="F:zinc ion binding"/>
    <property type="evidence" value="ECO:0007669"/>
    <property type="project" value="InterPro"/>
</dbReference>
<dbReference type="EMBL" id="CAJVOS010000016">
    <property type="protein sequence ID" value="CAG8038490.1"/>
    <property type="molecule type" value="Genomic_DNA"/>
</dbReference>
<keyword evidence="3" id="KW-0539">Nucleus</keyword>
<name>A0A9W4HJU1_PENOL</name>
<gene>
    <name evidence="4" type="ORF">POLS_LOCUS2908</name>
</gene>
<proteinExistence type="predicted"/>
<dbReference type="InterPro" id="IPR053157">
    <property type="entry name" value="Sterol_Uptake_Regulator"/>
</dbReference>
<dbReference type="Proteomes" id="UP001153618">
    <property type="component" value="Unassembled WGS sequence"/>
</dbReference>
<dbReference type="GO" id="GO:0001228">
    <property type="term" value="F:DNA-binding transcription activator activity, RNA polymerase II-specific"/>
    <property type="evidence" value="ECO:0007669"/>
    <property type="project" value="TreeGrafter"/>
</dbReference>
<organism evidence="4 5">
    <name type="scientific">Penicillium olsonii</name>
    <dbReference type="NCBI Taxonomy" id="99116"/>
    <lineage>
        <taxon>Eukaryota</taxon>
        <taxon>Fungi</taxon>
        <taxon>Dikarya</taxon>
        <taxon>Ascomycota</taxon>
        <taxon>Pezizomycotina</taxon>
        <taxon>Eurotiomycetes</taxon>
        <taxon>Eurotiomycetidae</taxon>
        <taxon>Eurotiales</taxon>
        <taxon>Aspergillaceae</taxon>
        <taxon>Penicillium</taxon>
    </lineage>
</organism>
<evidence type="ECO:0000313" key="4">
    <source>
        <dbReference type="EMBL" id="CAG8038490.1"/>
    </source>
</evidence>
<dbReference type="InterPro" id="IPR001138">
    <property type="entry name" value="Zn2Cys6_DnaBD"/>
</dbReference>
<dbReference type="CDD" id="cd00067">
    <property type="entry name" value="GAL4"/>
    <property type="match status" value="1"/>
</dbReference>
<sequence>MNTKITVFIQCDEGHPVCGNCKISQRDCRYKDMLVPQSTESLCLENRSKRSLQKESESYSSTSSSTSSEFGEYSGYGEVNMQHLELFRHFAEKHPTFFGYNNGTFGISSSEMTGMILAAPYTVYQSLALAALHLSVTLPARRRTLRKHATDLQRHALAKFERMDPKLDAGDCVSVFLFKSIHAFHVLSEKLTNCSKSFDGLLEDITDVMRLHQEVHAVTRRSWDSLLQSALNPILQREPKTLHHGLPGAECEELLARVHSASIDLSTKKVYTEAIQSLQAAFNGSRSNGSGSSAIGPIISWLVVAPPCFMNLISEKRPEALVILSYFGALLHMHREIWAFGNGGGYIVESVTCFLNDSWSAWLHWPNQICRDCVAKIYT</sequence>
<evidence type="ECO:0000256" key="1">
    <source>
        <dbReference type="ARBA" id="ARBA00023015"/>
    </source>
</evidence>
<reference evidence="4" key="1">
    <citation type="submission" date="2021-07" db="EMBL/GenBank/DDBJ databases">
        <authorList>
            <person name="Branca A.L. A."/>
        </authorList>
    </citation>
    <scope>NUCLEOTIDE SEQUENCE</scope>
</reference>
<dbReference type="PANTHER" id="PTHR47784">
    <property type="entry name" value="STEROL UPTAKE CONTROL PROTEIN 2"/>
    <property type="match status" value="1"/>
</dbReference>
<dbReference type="AlphaFoldDB" id="A0A9W4HJU1"/>
<dbReference type="PANTHER" id="PTHR47784:SF4">
    <property type="entry name" value="ZN(II)2CYS6 TRANSCRIPTION FACTOR (EUROFUNG)"/>
    <property type="match status" value="1"/>
</dbReference>
<keyword evidence="1" id="KW-0805">Transcription regulation</keyword>
<dbReference type="OrthoDB" id="4937900at2759"/>
<comment type="caution">
    <text evidence="4">The sequence shown here is derived from an EMBL/GenBank/DDBJ whole genome shotgun (WGS) entry which is preliminary data.</text>
</comment>
<keyword evidence="5" id="KW-1185">Reference proteome</keyword>
<evidence type="ECO:0000313" key="5">
    <source>
        <dbReference type="Proteomes" id="UP001153618"/>
    </source>
</evidence>
<evidence type="ECO:0000256" key="3">
    <source>
        <dbReference type="ARBA" id="ARBA00023242"/>
    </source>
</evidence>
<keyword evidence="2" id="KW-0804">Transcription</keyword>
<protein>
    <submittedName>
        <fullName evidence="4">Uncharacterized protein</fullName>
    </submittedName>
</protein>
<accession>A0A9W4HJU1</accession>
<evidence type="ECO:0000256" key="2">
    <source>
        <dbReference type="ARBA" id="ARBA00023163"/>
    </source>
</evidence>